<evidence type="ECO:0000256" key="14">
    <source>
        <dbReference type="RuleBase" id="RU367051"/>
    </source>
</evidence>
<dbReference type="EMBL" id="JH793132">
    <property type="protein sequence ID" value="ELQ39704.1"/>
    <property type="molecule type" value="Genomic_DNA"/>
</dbReference>
<dbReference type="GO" id="GO:0005789">
    <property type="term" value="C:endoplasmic reticulum membrane"/>
    <property type="evidence" value="ECO:0007669"/>
    <property type="project" value="UniProtKB-SubCell"/>
</dbReference>
<comment type="catalytic activity">
    <reaction evidence="12 14">
        <text>an alpha-D-Man-(1-&gt;3)-[alpha-D-Man-(1-&gt;6)]-beta-D-Man-(1-&gt;4)-beta-D-GlcNAc-(1-&gt;4)-alpha-D-GlcNAc-diphospho-di-trans,poly-cis-dolichol + 2 GDP-alpha-D-mannose = an alpha-D-Man-(1-&gt;2)-alpha-D-Man-(1-&gt;2)-alpha-D-Man-(1-&gt;3)-[alpha-D-Man-(1-&gt;6)]-beta-D-Man-(1-&gt;4)-beta-D-GlcNAc-(1-&gt;4)-alpha-D-GlcNAc-diphospho-di-trans,poly-cis-dolichol + 2 GDP + 2 H(+)</text>
        <dbReference type="Rhea" id="RHEA:29523"/>
        <dbReference type="Rhea" id="RHEA-COMP:19515"/>
        <dbReference type="Rhea" id="RHEA-COMP:19516"/>
        <dbReference type="ChEBI" id="CHEBI:15378"/>
        <dbReference type="ChEBI" id="CHEBI:57527"/>
        <dbReference type="ChEBI" id="CHEBI:58189"/>
        <dbReference type="ChEBI" id="CHEBI:132511"/>
        <dbReference type="ChEBI" id="CHEBI:132515"/>
        <dbReference type="EC" id="2.4.1.131"/>
    </reaction>
    <physiologicalReaction direction="left-to-right" evidence="12 14">
        <dbReference type="Rhea" id="RHEA:29524"/>
    </physiologicalReaction>
</comment>
<dbReference type="InterPro" id="IPR038013">
    <property type="entry name" value="ALG11"/>
</dbReference>
<dbReference type="SUPFAM" id="SSF53756">
    <property type="entry name" value="UDP-Glycosyltransferase/glycogen phosphorylase"/>
    <property type="match status" value="1"/>
</dbReference>
<dbReference type="AlphaFoldDB" id="A0AA97P0I7"/>
<keyword evidence="7 14" id="KW-0808">Transferase</keyword>
<dbReference type="FunFam" id="3.40.50.2000:FF:000168">
    <property type="entry name" value="Alpha-1,2-mannosyltransferase (Alg11), putative"/>
    <property type="match status" value="1"/>
</dbReference>
<dbReference type="GO" id="GO:0006487">
    <property type="term" value="P:protein N-linked glycosylation"/>
    <property type="evidence" value="ECO:0007669"/>
    <property type="project" value="TreeGrafter"/>
</dbReference>
<gene>
    <name evidence="18" type="ORF">OOU_Y34scaffold00487g49</name>
</gene>
<dbReference type="InterPro" id="IPR031814">
    <property type="entry name" value="ALG11_N"/>
</dbReference>
<evidence type="ECO:0000256" key="3">
    <source>
        <dbReference type="ARBA" id="ARBA00009481"/>
    </source>
</evidence>
<feature type="domain" description="ALG11 mannosyltransferase N-terminal" evidence="17">
    <location>
        <begin position="219"/>
        <end position="417"/>
    </location>
</feature>
<keyword evidence="10" id="KW-1133">Transmembrane helix</keyword>
<sequence length="651" mass="72361">MERPCLFGRDCAAAGKNIWPALRVLLPVGLVRSMRPLAYSYCTNRALGIQFSCCSLPPRAGSPSTLLPYSRPPSLWTIAKPARLSLPPSQPAMDGFGDSDKCASGSTSSLSAGSSCQDSQGSYSLYATFTTIAAMPLLYFFIVPWFWRAIGSALGWYLKRKTEGRRAQLLEIMNEDERRFAESGQERKKSVTDEEWESIETPAGSADNGGKAAQEWDGIVGFFHPFCNAGGGGERVLWAAIRATQQKWPKAKCIVYTGDHEVNKEAILSRVEVLQFLYLSTRHWVLASTWPHFTLAGQSLGSIIMAWDAFSLLTPDIFVDTMGYAFALGLCRWLFHTMPTGAYVHYPTISTDMLDSLNPHSAVGSQGVNAGQGVGARGRAKKLYWELFAKIYCRMGATIDVVMTNSTWTQNHVQKLWGPLRNTRRNGRPNNAVAVVYPPVAVRELEQEVEVSVDSESRREKALVYIAQFRPEKNHQLIIQAFAEFVKSGSDVAKGATLVLIGSVRDDSDSKRVYQLRLLVNELHIKDRVEFHLDAPWPRILEWLRKASVGVNGMWNEHFGIGVVEYQAAGLISVVHDSGGPKLDIVTEIDGEPTGFHATTSTEFAEGFRKALSHPNPLAIRQRARKSAKRFTEEEFAKKWVDQMEKLVALC</sequence>
<evidence type="ECO:0000256" key="4">
    <source>
        <dbReference type="ARBA" id="ARBA00012645"/>
    </source>
</evidence>
<evidence type="ECO:0000256" key="12">
    <source>
        <dbReference type="ARBA" id="ARBA00045065"/>
    </source>
</evidence>
<dbReference type="EC" id="2.4.1.131" evidence="4 14"/>
<dbReference type="Pfam" id="PF15924">
    <property type="entry name" value="ALG11_N"/>
    <property type="match status" value="1"/>
</dbReference>
<evidence type="ECO:0000259" key="16">
    <source>
        <dbReference type="Pfam" id="PF00534"/>
    </source>
</evidence>
<evidence type="ECO:0000313" key="18">
    <source>
        <dbReference type="EMBL" id="ELQ39704.1"/>
    </source>
</evidence>
<evidence type="ECO:0000256" key="6">
    <source>
        <dbReference type="ARBA" id="ARBA00022676"/>
    </source>
</evidence>
<evidence type="ECO:0000256" key="8">
    <source>
        <dbReference type="ARBA" id="ARBA00022692"/>
    </source>
</evidence>
<comment type="similarity">
    <text evidence="3 14">Belongs to the glycosyltransferase group 1 family. Glycosyltransferase 4 subfamily.</text>
</comment>
<dbReference type="Proteomes" id="UP000011086">
    <property type="component" value="Unassembled WGS sequence"/>
</dbReference>
<dbReference type="InterPro" id="IPR001296">
    <property type="entry name" value="Glyco_trans_1"/>
</dbReference>
<comment type="pathway">
    <text evidence="2 14">Protein modification; protein glycosylation.</text>
</comment>
<comment type="function">
    <text evidence="13 14">GDP-Man:Man(3)GlcNAc(2)-PP-Dol alpha-1,2-mannosyltransferase that operates in the biosynthetic pathway of dolichol-linked oligosaccharides, the glycan precursors employed in protein asparagine (N)-glycosylation. The assembly of dolichol-linked oligosaccharides begins on the cytosolic side of the endoplasmic reticulum membrane and finishes in its lumen. The sequential addition of sugars to dolichol pyrophosphate produces dolichol-linked oligosaccharides containing fourteen sugars, including two GlcNAcs, nine mannoses and three glucoses. Once assembled, the oligosaccharide is transferred from the lipid to nascent proteins by oligosaccharyltransferases. Catalyzes, on the cytoplasmic face of the endoplasmic reticulum, the addition of the fourth and fifth mannose residues to the dolichol-linked oligosaccharide chain, to produce Man(5)GlcNAc(2)-PP-dolichol core oligosaccharide.</text>
</comment>
<dbReference type="PANTHER" id="PTHR45919:SF1">
    <property type="entry name" value="GDP-MAN:MAN(3)GLCNAC(2)-PP-DOL ALPHA-1,2-MANNOSYLTRANSFERASE"/>
    <property type="match status" value="1"/>
</dbReference>
<protein>
    <recommendedName>
        <fullName evidence="5 14">GDP-Man:Man(3)GlcNAc(2)-PP-Dol alpha-1,2-mannosyltransferase</fullName>
        <ecNumber evidence="4 14">2.4.1.131</ecNumber>
    </recommendedName>
</protein>
<accession>A0AA97P0I7</accession>
<organism evidence="18">
    <name type="scientific">Pyricularia oryzae (strain Y34)</name>
    <name type="common">Rice blast fungus</name>
    <name type="synonym">Magnaporthe oryzae</name>
    <dbReference type="NCBI Taxonomy" id="1143189"/>
    <lineage>
        <taxon>Eukaryota</taxon>
        <taxon>Fungi</taxon>
        <taxon>Dikarya</taxon>
        <taxon>Ascomycota</taxon>
        <taxon>Pezizomycotina</taxon>
        <taxon>Sordariomycetes</taxon>
        <taxon>Sordariomycetidae</taxon>
        <taxon>Magnaporthales</taxon>
        <taxon>Pyriculariaceae</taxon>
        <taxon>Pyricularia</taxon>
    </lineage>
</organism>
<evidence type="ECO:0000256" key="1">
    <source>
        <dbReference type="ARBA" id="ARBA00004389"/>
    </source>
</evidence>
<evidence type="ECO:0000256" key="7">
    <source>
        <dbReference type="ARBA" id="ARBA00022679"/>
    </source>
</evidence>
<evidence type="ECO:0000256" key="15">
    <source>
        <dbReference type="SAM" id="MobiDB-lite"/>
    </source>
</evidence>
<dbReference type="Pfam" id="PF00534">
    <property type="entry name" value="Glycos_transf_1"/>
    <property type="match status" value="1"/>
</dbReference>
<dbReference type="PANTHER" id="PTHR45919">
    <property type="entry name" value="GDP-MAN:MAN(3)GLCNAC(2)-PP-DOL ALPHA-1,2-MANNOSYLTRANSFERASE"/>
    <property type="match status" value="1"/>
</dbReference>
<feature type="domain" description="Glycosyl transferase family 1" evidence="16">
    <location>
        <begin position="459"/>
        <end position="629"/>
    </location>
</feature>
<feature type="region of interest" description="Disordered" evidence="15">
    <location>
        <begin position="181"/>
        <end position="211"/>
    </location>
</feature>
<evidence type="ECO:0000256" key="10">
    <source>
        <dbReference type="ARBA" id="ARBA00022989"/>
    </source>
</evidence>
<keyword evidence="11" id="KW-0472">Membrane</keyword>
<keyword evidence="6 14" id="KW-0328">Glycosyltransferase</keyword>
<dbReference type="GO" id="GO:0004377">
    <property type="term" value="F:GDP-Man:Man(3)GlcNAc(2)-PP-Dol alpha-1,2-mannosyltransferase activity"/>
    <property type="evidence" value="ECO:0007669"/>
    <property type="project" value="UniProtKB-UniRule"/>
</dbReference>
<dbReference type="Gene3D" id="3.40.50.2000">
    <property type="entry name" value="Glycogen Phosphorylase B"/>
    <property type="match status" value="1"/>
</dbReference>
<evidence type="ECO:0000256" key="11">
    <source>
        <dbReference type="ARBA" id="ARBA00023136"/>
    </source>
</evidence>
<keyword evidence="9 14" id="KW-0256">Endoplasmic reticulum</keyword>
<dbReference type="CDD" id="cd03806">
    <property type="entry name" value="GT4_ALG11-like"/>
    <property type="match status" value="1"/>
</dbReference>
<proteinExistence type="inferred from homology"/>
<keyword evidence="8" id="KW-0812">Transmembrane</keyword>
<name>A0AA97P0I7_PYRO3</name>
<reference evidence="18" key="1">
    <citation type="journal article" date="2012" name="PLoS Genet.">
        <title>Comparative analysis of the genomes of two field isolates of the rice blast fungus Magnaporthe oryzae.</title>
        <authorList>
            <person name="Xue M."/>
            <person name="Yang J."/>
            <person name="Li Z."/>
            <person name="Hu S."/>
            <person name="Yao N."/>
            <person name="Dean R.A."/>
            <person name="Zhao W."/>
            <person name="Shen M."/>
            <person name="Zhang H."/>
            <person name="Li C."/>
            <person name="Liu L."/>
            <person name="Cao L."/>
            <person name="Xu X."/>
            <person name="Xing Y."/>
            <person name="Hsiang T."/>
            <person name="Zhang Z."/>
            <person name="Xu J.R."/>
            <person name="Peng Y.L."/>
        </authorList>
    </citation>
    <scope>NUCLEOTIDE SEQUENCE</scope>
    <source>
        <strain evidence="18">Y34</strain>
    </source>
</reference>
<evidence type="ECO:0000256" key="2">
    <source>
        <dbReference type="ARBA" id="ARBA00004922"/>
    </source>
</evidence>
<evidence type="ECO:0000259" key="17">
    <source>
        <dbReference type="Pfam" id="PF15924"/>
    </source>
</evidence>
<feature type="compositionally biased region" description="Basic and acidic residues" evidence="15">
    <location>
        <begin position="181"/>
        <end position="192"/>
    </location>
</feature>
<evidence type="ECO:0000256" key="5">
    <source>
        <dbReference type="ARBA" id="ARBA00022018"/>
    </source>
</evidence>
<comment type="subcellular location">
    <subcellularLocation>
        <location evidence="1">Endoplasmic reticulum membrane</location>
        <topology evidence="1">Single-pass membrane protein</topology>
    </subcellularLocation>
</comment>
<evidence type="ECO:0000256" key="13">
    <source>
        <dbReference type="ARBA" id="ARBA00056799"/>
    </source>
</evidence>
<evidence type="ECO:0000256" key="9">
    <source>
        <dbReference type="ARBA" id="ARBA00022824"/>
    </source>
</evidence>